<dbReference type="PROSITE" id="PS50975">
    <property type="entry name" value="ATP_GRASP"/>
    <property type="match status" value="1"/>
</dbReference>
<evidence type="ECO:0000313" key="5">
    <source>
        <dbReference type="Proteomes" id="UP000452235"/>
    </source>
</evidence>
<dbReference type="GO" id="GO:0046872">
    <property type="term" value="F:metal ion binding"/>
    <property type="evidence" value="ECO:0007669"/>
    <property type="project" value="InterPro"/>
</dbReference>
<dbReference type="Gene3D" id="3.40.50.20">
    <property type="match status" value="1"/>
</dbReference>
<dbReference type="Pfam" id="PF07478">
    <property type="entry name" value="Dala_Dala_lig_C"/>
    <property type="match status" value="1"/>
</dbReference>
<evidence type="ECO:0000256" key="1">
    <source>
        <dbReference type="ARBA" id="ARBA00010871"/>
    </source>
</evidence>
<comment type="similarity">
    <text evidence="1">Belongs to the D-alanine--D-alanine ligase family.</text>
</comment>
<dbReference type="Proteomes" id="UP000452235">
    <property type="component" value="Unassembled WGS sequence"/>
</dbReference>
<dbReference type="InterPro" id="IPR013815">
    <property type="entry name" value="ATP_grasp_subdomain_1"/>
</dbReference>
<dbReference type="EMBL" id="BLJY01000001">
    <property type="protein sequence ID" value="GFF12383.1"/>
    <property type="molecule type" value="Genomic_DNA"/>
</dbReference>
<dbReference type="PANTHER" id="PTHR23132">
    <property type="entry name" value="D-ALANINE--D-ALANINE LIGASE"/>
    <property type="match status" value="1"/>
</dbReference>
<dbReference type="Gene3D" id="3.30.470.20">
    <property type="entry name" value="ATP-grasp fold, B domain"/>
    <property type="match status" value="1"/>
</dbReference>
<evidence type="ECO:0000313" key="4">
    <source>
        <dbReference type="EMBL" id="GFF12383.1"/>
    </source>
</evidence>
<dbReference type="GO" id="GO:0071555">
    <property type="term" value="P:cell wall organization"/>
    <property type="evidence" value="ECO:0007669"/>
    <property type="project" value="UniProtKB-KW"/>
</dbReference>
<dbReference type="InterPro" id="IPR011095">
    <property type="entry name" value="Dala_Dala_lig_C"/>
</dbReference>
<evidence type="ECO:0000256" key="2">
    <source>
        <dbReference type="ARBA" id="ARBA00022598"/>
    </source>
</evidence>
<dbReference type="SUPFAM" id="SSF56059">
    <property type="entry name" value="Glutathione synthetase ATP-binding domain-like"/>
    <property type="match status" value="1"/>
</dbReference>
<comment type="caution">
    <text evidence="4">The sequence shown here is derived from an EMBL/GenBank/DDBJ whole genome shotgun (WGS) entry which is preliminary data.</text>
</comment>
<name>A0A5M3YMZ7_ASPTE</name>
<accession>A0A5M3YMZ7</accession>
<dbReference type="GO" id="GO:0008716">
    <property type="term" value="F:D-alanine-D-alanine ligase activity"/>
    <property type="evidence" value="ECO:0007669"/>
    <property type="project" value="InterPro"/>
</dbReference>
<evidence type="ECO:0000256" key="3">
    <source>
        <dbReference type="ARBA" id="ARBA00023316"/>
    </source>
</evidence>
<dbReference type="InterPro" id="IPR011761">
    <property type="entry name" value="ATP-grasp"/>
</dbReference>
<gene>
    <name evidence="4" type="ORF">ATEIFO6365_0001060600</name>
</gene>
<proteinExistence type="inferred from homology"/>
<keyword evidence="5" id="KW-1185">Reference proteome</keyword>
<dbReference type="PANTHER" id="PTHR23132:SF23">
    <property type="entry name" value="D-ALANINE--D-ALANINE LIGASE B"/>
    <property type="match status" value="1"/>
</dbReference>
<dbReference type="SUPFAM" id="SSF52440">
    <property type="entry name" value="PreATP-grasp domain"/>
    <property type="match status" value="1"/>
</dbReference>
<dbReference type="Gene3D" id="3.30.1490.20">
    <property type="entry name" value="ATP-grasp fold, A domain"/>
    <property type="match status" value="1"/>
</dbReference>
<protein>
    <submittedName>
        <fullName evidence="4">D-alanine--D-alanine ligase</fullName>
    </submittedName>
</protein>
<keyword evidence="3" id="KW-0961">Cell wall biogenesis/degradation</keyword>
<keyword evidence="2 4" id="KW-0436">Ligase</keyword>
<dbReference type="VEuPathDB" id="FungiDB:ATEG_01403"/>
<dbReference type="OrthoDB" id="2013972at2759"/>
<sequence length="326" mass="35594">MKDYQRTSLTIAFVYDPKAYYLELGYSESECGDLADDTTIKGIAEALQTLGHHVIHVPGIKPLVNHLASGDQKDWDLVFNFGEGVTGSARESQVPALLEAYNVPFTLSDASTLALCIDKAKTKASPHQMVLEHHNIPTSPFLVVPRFGEPVDYTLLEDQLPYPLFAKPVAASTSNGITASNKIQKKDKFRSVVEDLRSQFPEQDVLVETFLAGREFTVGILGTGEDARVLGVSEVTWYNPKGGHDEDGCVDFATIFSKSGGADKDMGHTHVELDGDDQMARVSQVALDAYKALGCRDAGRVDIRFGPDGDGSNPYVIEVNILSKLW</sequence>
<dbReference type="GO" id="GO:0005524">
    <property type="term" value="F:ATP binding"/>
    <property type="evidence" value="ECO:0007669"/>
    <property type="project" value="UniProtKB-UniRule"/>
</dbReference>
<dbReference type="AlphaFoldDB" id="A0A5M3YMZ7"/>
<organism evidence="4 5">
    <name type="scientific">Aspergillus terreus</name>
    <dbReference type="NCBI Taxonomy" id="33178"/>
    <lineage>
        <taxon>Eukaryota</taxon>
        <taxon>Fungi</taxon>
        <taxon>Dikarya</taxon>
        <taxon>Ascomycota</taxon>
        <taxon>Pezizomycotina</taxon>
        <taxon>Eurotiomycetes</taxon>
        <taxon>Eurotiomycetidae</taxon>
        <taxon>Eurotiales</taxon>
        <taxon>Aspergillaceae</taxon>
        <taxon>Aspergillus</taxon>
        <taxon>Aspergillus subgen. Circumdati</taxon>
    </lineage>
</organism>
<dbReference type="InterPro" id="IPR016185">
    <property type="entry name" value="PreATP-grasp_dom_sf"/>
</dbReference>
<reference evidence="4 5" key="1">
    <citation type="submission" date="2020-01" db="EMBL/GenBank/DDBJ databases">
        <title>Aspergillus terreus IFO 6365 whole genome shotgun sequence.</title>
        <authorList>
            <person name="Kanamasa S."/>
            <person name="Takahashi H."/>
        </authorList>
    </citation>
    <scope>NUCLEOTIDE SEQUENCE [LARGE SCALE GENOMIC DNA]</scope>
    <source>
        <strain evidence="4 5">IFO 6365</strain>
    </source>
</reference>